<dbReference type="AlphaFoldDB" id="A0A1X0R1N7"/>
<dbReference type="Proteomes" id="UP000242414">
    <property type="component" value="Unassembled WGS sequence"/>
</dbReference>
<reference evidence="1" key="1">
    <citation type="journal article" date="2016" name="Proc. Natl. Acad. Sci. U.S.A.">
        <title>Lipid metabolic changes in an early divergent fungus govern the establishment of a mutualistic symbiosis with endobacteria.</title>
        <authorList>
            <person name="Lastovetsky O.A."/>
            <person name="Gaspar M.L."/>
            <person name="Mondo S.J."/>
            <person name="LaButti K.M."/>
            <person name="Sandor L."/>
            <person name="Grigoriev I.V."/>
            <person name="Henry S.A."/>
            <person name="Pawlowska T.E."/>
        </authorList>
    </citation>
    <scope>NUCLEOTIDE SEQUENCE [LARGE SCALE GENOMIC DNA]</scope>
    <source>
        <strain evidence="1">ATCC 52814</strain>
    </source>
</reference>
<dbReference type="VEuPathDB" id="FungiDB:BCV72DRAFT_208486"/>
<name>A0A1X0R1N7_RHIZD</name>
<accession>A0A1X0R1N7</accession>
<evidence type="ECO:0000313" key="1">
    <source>
        <dbReference type="EMBL" id="ORE05848.1"/>
    </source>
</evidence>
<dbReference type="OrthoDB" id="2400069at2759"/>
<gene>
    <name evidence="1" type="ORF">BCV72DRAFT_208486</name>
</gene>
<sequence length="71" mass="7862">MVGFLRPSDLARVDQDKCSISKDKALHLCVVGPKEARQGSRVTKIITIHPHPDPLLCLSQPARFMSLGLLR</sequence>
<organism evidence="1">
    <name type="scientific">Rhizopus microsporus var. microsporus</name>
    <dbReference type="NCBI Taxonomy" id="86635"/>
    <lineage>
        <taxon>Eukaryota</taxon>
        <taxon>Fungi</taxon>
        <taxon>Fungi incertae sedis</taxon>
        <taxon>Mucoromycota</taxon>
        <taxon>Mucoromycotina</taxon>
        <taxon>Mucoromycetes</taxon>
        <taxon>Mucorales</taxon>
        <taxon>Mucorineae</taxon>
        <taxon>Rhizopodaceae</taxon>
        <taxon>Rhizopus</taxon>
    </lineage>
</organism>
<dbReference type="EMBL" id="KV921935">
    <property type="protein sequence ID" value="ORE05848.1"/>
    <property type="molecule type" value="Genomic_DNA"/>
</dbReference>
<protein>
    <submittedName>
        <fullName evidence="1">Uncharacterized protein</fullName>
    </submittedName>
</protein>
<proteinExistence type="predicted"/>